<gene>
    <name evidence="1" type="ORF">PSYPI_40509</name>
</gene>
<evidence type="ECO:0000313" key="1">
    <source>
        <dbReference type="EMBL" id="EGH48244.1"/>
    </source>
</evidence>
<feature type="non-terminal residue" evidence="1">
    <location>
        <position position="1"/>
    </location>
</feature>
<keyword evidence="2" id="KW-1185">Reference proteome</keyword>
<accession>F3GME1</accession>
<dbReference type="Proteomes" id="UP000004986">
    <property type="component" value="Unassembled WGS sequence"/>
</dbReference>
<comment type="caution">
    <text evidence="1">The sequence shown here is derived from an EMBL/GenBank/DDBJ whole genome shotgun (WGS) entry which is preliminary data.</text>
</comment>
<reference evidence="1 2" key="1">
    <citation type="journal article" date="2011" name="PLoS Pathog.">
        <title>Dynamic evolution of pathogenicity revealed by sequencing and comparative genomics of 19 Pseudomonas syringae isolates.</title>
        <authorList>
            <person name="Baltrus D.A."/>
            <person name="Nishimura M.T."/>
            <person name="Romanchuk A."/>
            <person name="Chang J.H."/>
            <person name="Mukhtar M.S."/>
            <person name="Cherkis K."/>
            <person name="Roach J."/>
            <person name="Grant S.R."/>
            <person name="Jones C.D."/>
            <person name="Dangl J.L."/>
        </authorList>
    </citation>
    <scope>NUCLEOTIDE SEQUENCE [LARGE SCALE GENOMIC DNA]</scope>
    <source>
        <strain evidence="1 2">1704B</strain>
    </source>
</reference>
<feature type="non-terminal residue" evidence="1">
    <location>
        <position position="118"/>
    </location>
</feature>
<organism evidence="1 2">
    <name type="scientific">Pseudomonas syringae pv. pisi str. 1704B</name>
    <dbReference type="NCBI Taxonomy" id="629263"/>
    <lineage>
        <taxon>Bacteria</taxon>
        <taxon>Pseudomonadati</taxon>
        <taxon>Pseudomonadota</taxon>
        <taxon>Gammaproteobacteria</taxon>
        <taxon>Pseudomonadales</taxon>
        <taxon>Pseudomonadaceae</taxon>
        <taxon>Pseudomonas</taxon>
        <taxon>Pseudomonas syringae</taxon>
    </lineage>
</organism>
<name>F3GME1_PSESJ</name>
<dbReference type="AlphaFoldDB" id="F3GME1"/>
<evidence type="ECO:0000313" key="2">
    <source>
        <dbReference type="Proteomes" id="UP000004986"/>
    </source>
</evidence>
<protein>
    <submittedName>
        <fullName evidence="1">Peptidase aspartic, active site protein</fullName>
    </submittedName>
</protein>
<dbReference type="EMBL" id="AEAI01002931">
    <property type="protein sequence ID" value="EGH48244.1"/>
    <property type="molecule type" value="Genomic_DNA"/>
</dbReference>
<sequence>SEALQRLQQARDAGQLQPGDEVQIAYFLSQAGDDQGALDTFKRVDRQSGLKPREVQDAAYSAMRTSNDAQAIAYFKRVLDYQQTGDLQMPAQQVFDTRRAVSDLSREWGLTNTTTYRG</sequence>
<proteinExistence type="predicted"/>